<evidence type="ECO:0000313" key="1">
    <source>
        <dbReference type="EMBL" id="SDB81076.1"/>
    </source>
</evidence>
<protein>
    <submittedName>
        <fullName evidence="1">Uncharacterized protein</fullName>
    </submittedName>
</protein>
<sequence>MKRLWPFLLAVVVFLVLVLGILWRSYADRLPGAGRMCEAGLGVAGGASCQLAVATRDSVAKVTGAAAQFQVQAFNPLLGADVPFTCVRGKVLRCEGPTGEVVLIAP</sequence>
<accession>A0A1G6GIR9</accession>
<reference evidence="1 2" key="1">
    <citation type="submission" date="2016-06" db="EMBL/GenBank/DDBJ databases">
        <authorList>
            <person name="Olsen C.W."/>
            <person name="Carey S."/>
            <person name="Hinshaw L."/>
            <person name="Karasin A.I."/>
        </authorList>
    </citation>
    <scope>NUCLEOTIDE SEQUENCE [LARGE SCALE GENOMIC DNA]</scope>
    <source>
        <strain evidence="1 2">LZ-22</strain>
    </source>
</reference>
<keyword evidence="2" id="KW-1185">Reference proteome</keyword>
<gene>
    <name evidence="1" type="ORF">GA0111570_103206</name>
</gene>
<proteinExistence type="predicted"/>
<dbReference type="STRING" id="1577474.GA0111570_103206"/>
<organism evidence="1 2">
    <name type="scientific">Raineyella antarctica</name>
    <dbReference type="NCBI Taxonomy" id="1577474"/>
    <lineage>
        <taxon>Bacteria</taxon>
        <taxon>Bacillati</taxon>
        <taxon>Actinomycetota</taxon>
        <taxon>Actinomycetes</taxon>
        <taxon>Propionibacteriales</taxon>
        <taxon>Propionibacteriaceae</taxon>
        <taxon>Raineyella</taxon>
    </lineage>
</organism>
<dbReference type="RefSeq" id="WP_092607706.1">
    <property type="nucleotide sequence ID" value="NZ_FMYF01000003.1"/>
</dbReference>
<evidence type="ECO:0000313" key="2">
    <source>
        <dbReference type="Proteomes" id="UP000199086"/>
    </source>
</evidence>
<dbReference type="Proteomes" id="UP000199086">
    <property type="component" value="Unassembled WGS sequence"/>
</dbReference>
<dbReference type="AlphaFoldDB" id="A0A1G6GIR9"/>
<dbReference type="EMBL" id="FMYF01000003">
    <property type="protein sequence ID" value="SDB81076.1"/>
    <property type="molecule type" value="Genomic_DNA"/>
</dbReference>
<name>A0A1G6GIR9_9ACTN</name>